<dbReference type="HAMAP" id="MF_00118_B">
    <property type="entry name" value="EF_Tu_B"/>
    <property type="match status" value="1"/>
</dbReference>
<dbReference type="NCBIfam" id="TIGR00231">
    <property type="entry name" value="small_GTP"/>
    <property type="match status" value="1"/>
</dbReference>
<dbReference type="InterPro" id="IPR005225">
    <property type="entry name" value="Small_GTP-bd"/>
</dbReference>
<dbReference type="InterPro" id="IPR009001">
    <property type="entry name" value="Transl_elong_EF1A/Init_IF2_C"/>
</dbReference>
<dbReference type="NCBIfam" id="NF000766">
    <property type="entry name" value="PRK00049.1"/>
    <property type="match status" value="1"/>
</dbReference>
<comment type="caution">
    <text evidence="14">The sequence shown here is derived from an EMBL/GenBank/DDBJ whole genome shotgun (WGS) entry which is preliminary data.</text>
</comment>
<sequence length="395" mass="43015">MAKATFDRSKPHLNIGTIGHVDHGKTTLTAAITKVLADAGFSEARSFDQIDNAPEEKERGITINTSHVEYATANRHYAHVDCPGHADYVKNMVTGAAQMDGAILVVAATDGPMPQTREHILLGRQVGIPRIVVFLNKVDMVDDEELLELVDMEVRDLLNFYDYDGDNGPVVSGSALGALNGEQKWVDTVLELMAAVDVWIEEPVRDMDKPFLMPIEDVFSITGRGTVATGRIETGVANTGDPVEIIGMGAGKINSTITGIEMFRQILNRGEAGDNAGILLRGIEKTQISRGMVICKPGSVTPHSKFKAEVYILKKEEGGRHTPFHNNYRPQFYVRTTDVTGNIMLPEGVEMVMPGDNLTIHVDLIQPIAMNVGLRFAIREGGRTVGAGQVTEILD</sequence>
<reference evidence="14 15" key="1">
    <citation type="submission" date="2019-08" db="EMBL/GenBank/DDBJ databases">
        <title>Genomes of Antarctic Bizionia species.</title>
        <authorList>
            <person name="Bowman J.P."/>
        </authorList>
    </citation>
    <scope>NUCLEOTIDE SEQUENCE [LARGE SCALE GENOMIC DNA]</scope>
    <source>
        <strain evidence="14 15">ADA-4</strain>
    </source>
</reference>
<evidence type="ECO:0000256" key="10">
    <source>
        <dbReference type="ARBA" id="ARBA00063778"/>
    </source>
</evidence>
<gene>
    <name evidence="12 14" type="primary">tuf</name>
    <name evidence="14" type="ORF">ES674_09315</name>
</gene>
<dbReference type="Gene3D" id="3.40.50.300">
    <property type="entry name" value="P-loop containing nucleotide triphosphate hydrolases"/>
    <property type="match status" value="1"/>
</dbReference>
<dbReference type="PRINTS" id="PR00315">
    <property type="entry name" value="ELONGATNFCT"/>
</dbReference>
<dbReference type="GO" id="GO:0005829">
    <property type="term" value="C:cytosol"/>
    <property type="evidence" value="ECO:0007669"/>
    <property type="project" value="TreeGrafter"/>
</dbReference>
<comment type="subunit">
    <text evidence="10">Monomer. Heterotetramer composed of two EF-Ts.EF-Tu dimer complexes.</text>
</comment>
<evidence type="ECO:0000256" key="6">
    <source>
        <dbReference type="ARBA" id="ARBA00022917"/>
    </source>
</evidence>
<evidence type="ECO:0000256" key="4">
    <source>
        <dbReference type="ARBA" id="ARBA00022768"/>
    </source>
</evidence>
<dbReference type="SUPFAM" id="SSF52540">
    <property type="entry name" value="P-loop containing nucleoside triphosphate hydrolases"/>
    <property type="match status" value="1"/>
</dbReference>
<dbReference type="Pfam" id="PF03144">
    <property type="entry name" value="GTP_EFTU_D2"/>
    <property type="match status" value="1"/>
</dbReference>
<evidence type="ECO:0000256" key="3">
    <source>
        <dbReference type="ARBA" id="ARBA00022741"/>
    </source>
</evidence>
<accession>A0A5D0R8I6</accession>
<dbReference type="NCBIfam" id="NF009373">
    <property type="entry name" value="PRK12736.1"/>
    <property type="match status" value="1"/>
</dbReference>
<organism evidence="14 15">
    <name type="scientific">Bizionia myxarmorum</name>
    <dbReference type="NCBI Taxonomy" id="291186"/>
    <lineage>
        <taxon>Bacteria</taxon>
        <taxon>Pseudomonadati</taxon>
        <taxon>Bacteroidota</taxon>
        <taxon>Flavobacteriia</taxon>
        <taxon>Flavobacteriales</taxon>
        <taxon>Flavobacteriaceae</taxon>
        <taxon>Bizionia</taxon>
    </lineage>
</organism>
<dbReference type="PANTHER" id="PTHR43721">
    <property type="entry name" value="ELONGATION FACTOR TU-RELATED"/>
    <property type="match status" value="1"/>
</dbReference>
<evidence type="ECO:0000256" key="5">
    <source>
        <dbReference type="ARBA" id="ARBA00022801"/>
    </source>
</evidence>
<evidence type="ECO:0000256" key="2">
    <source>
        <dbReference type="ARBA" id="ARBA00022490"/>
    </source>
</evidence>
<dbReference type="InterPro" id="IPR009000">
    <property type="entry name" value="Transl_B-barrel_sf"/>
</dbReference>
<comment type="subunit">
    <text evidence="11">(Microbial infection) Upon infection by bacteriophage Qbeta, part of the viral RNA-dependent RNA polymerase complex, the other subunits are the viral replicase catalytic subunit (AC P14647), host ribosomal protein S1 and EF-Ts.</text>
</comment>
<dbReference type="PROSITE" id="PS00301">
    <property type="entry name" value="G_TR_1"/>
    <property type="match status" value="1"/>
</dbReference>
<keyword evidence="2 12" id="KW-0963">Cytoplasm</keyword>
<dbReference type="InterPro" id="IPR004541">
    <property type="entry name" value="Transl_elong_EFTu/EF1A_bac/org"/>
</dbReference>
<evidence type="ECO:0000256" key="8">
    <source>
        <dbReference type="ARBA" id="ARBA00029554"/>
    </source>
</evidence>
<dbReference type="PROSITE" id="PS51722">
    <property type="entry name" value="G_TR_2"/>
    <property type="match status" value="1"/>
</dbReference>
<dbReference type="CDD" id="cd03707">
    <property type="entry name" value="EFTU_III"/>
    <property type="match status" value="1"/>
</dbReference>
<evidence type="ECO:0000256" key="9">
    <source>
        <dbReference type="ARBA" id="ARBA00058140"/>
    </source>
</evidence>
<dbReference type="EC" id="3.6.5.3" evidence="12"/>
<dbReference type="GO" id="GO:0003746">
    <property type="term" value="F:translation elongation factor activity"/>
    <property type="evidence" value="ECO:0007669"/>
    <property type="project" value="UniProtKB-UniRule"/>
</dbReference>
<dbReference type="CDD" id="cd03697">
    <property type="entry name" value="EFTU_II"/>
    <property type="match status" value="1"/>
</dbReference>
<dbReference type="NCBIfam" id="TIGR00485">
    <property type="entry name" value="EF-Tu"/>
    <property type="match status" value="1"/>
</dbReference>
<dbReference type="SUPFAM" id="SSF50465">
    <property type="entry name" value="EF-Tu/eEF-1alpha/eIF2-gamma C-terminal domain"/>
    <property type="match status" value="1"/>
</dbReference>
<comment type="function">
    <text evidence="12">GTP hydrolase that promotes the GTP-dependent binding of aminoacyl-tRNA to the A-site of ribosomes during protein biosynthesis.</text>
</comment>
<dbReference type="Proteomes" id="UP000323720">
    <property type="component" value="Unassembled WGS sequence"/>
</dbReference>
<dbReference type="PANTHER" id="PTHR43721:SF22">
    <property type="entry name" value="ELONGATION FACTOR TU, MITOCHONDRIAL"/>
    <property type="match status" value="1"/>
</dbReference>
<keyword evidence="4 12" id="KW-0251">Elongation factor</keyword>
<comment type="subcellular location">
    <subcellularLocation>
        <location evidence="12">Cytoplasm</location>
    </subcellularLocation>
</comment>
<protein>
    <recommendedName>
        <fullName evidence="8 12">Elongation factor Tu</fullName>
        <shortName evidence="12">EF-Tu</shortName>
        <ecNumber evidence="12">3.6.5.3</ecNumber>
    </recommendedName>
</protein>
<dbReference type="CDD" id="cd01884">
    <property type="entry name" value="EF_Tu"/>
    <property type="match status" value="1"/>
</dbReference>
<dbReference type="FunFam" id="2.40.30.10:FF:000001">
    <property type="entry name" value="Elongation factor Tu"/>
    <property type="match status" value="1"/>
</dbReference>
<dbReference type="GO" id="GO:0003924">
    <property type="term" value="F:GTPase activity"/>
    <property type="evidence" value="ECO:0007669"/>
    <property type="project" value="UniProtKB-UniRule"/>
</dbReference>
<comment type="similarity">
    <text evidence="1 12">Belongs to the TRAFAC class translation factor GTPase superfamily. Classic translation factor GTPase family. EF-Tu/EF-1A subfamily.</text>
</comment>
<keyword evidence="7 12" id="KW-0342">GTP-binding</keyword>
<dbReference type="Pfam" id="PF03143">
    <property type="entry name" value="GTP_EFTU_D3"/>
    <property type="match status" value="1"/>
</dbReference>
<dbReference type="Gene3D" id="2.40.30.10">
    <property type="entry name" value="Translation factors"/>
    <property type="match status" value="2"/>
</dbReference>
<dbReference type="InterPro" id="IPR027417">
    <property type="entry name" value="P-loop_NTPase"/>
</dbReference>
<dbReference type="InterPro" id="IPR000795">
    <property type="entry name" value="T_Tr_GTP-bd_dom"/>
</dbReference>
<dbReference type="AlphaFoldDB" id="A0A5D0R8I6"/>
<keyword evidence="5 12" id="KW-0378">Hydrolase</keyword>
<dbReference type="InterPro" id="IPR004160">
    <property type="entry name" value="Transl_elong_EFTu/EF1A_C"/>
</dbReference>
<keyword evidence="15" id="KW-1185">Reference proteome</keyword>
<evidence type="ECO:0000256" key="12">
    <source>
        <dbReference type="HAMAP-Rule" id="MF_00118"/>
    </source>
</evidence>
<dbReference type="RefSeq" id="WP_148403730.1">
    <property type="nucleotide sequence ID" value="NZ_VSKK01000002.1"/>
</dbReference>
<dbReference type="OrthoDB" id="9804504at2"/>
<dbReference type="InterPro" id="IPR041709">
    <property type="entry name" value="EF-Tu_GTP-bd"/>
</dbReference>
<dbReference type="SUPFAM" id="SSF50447">
    <property type="entry name" value="Translation proteins"/>
    <property type="match status" value="1"/>
</dbReference>
<feature type="binding site" evidence="12">
    <location>
        <position position="26"/>
    </location>
    <ligand>
        <name>Mg(2+)</name>
        <dbReference type="ChEBI" id="CHEBI:18420"/>
    </ligand>
</feature>
<dbReference type="InterPro" id="IPR031157">
    <property type="entry name" value="G_TR_CS"/>
</dbReference>
<comment type="function">
    <text evidence="9">May play an important regulatory role in cell growth and in the bacterial response to nutrient deprivation.</text>
</comment>
<feature type="domain" description="Tr-type G" evidence="13">
    <location>
        <begin position="10"/>
        <end position="204"/>
    </location>
</feature>
<evidence type="ECO:0000313" key="15">
    <source>
        <dbReference type="Proteomes" id="UP000323720"/>
    </source>
</evidence>
<dbReference type="InterPro" id="IPR050055">
    <property type="entry name" value="EF-Tu_GTPase"/>
</dbReference>
<dbReference type="FunFam" id="3.40.50.300:FF:000003">
    <property type="entry name" value="Elongation factor Tu"/>
    <property type="match status" value="1"/>
</dbReference>
<proteinExistence type="inferred from homology"/>
<dbReference type="NCBIfam" id="NF009372">
    <property type="entry name" value="PRK12735.1"/>
    <property type="match status" value="1"/>
</dbReference>
<keyword evidence="3 12" id="KW-0547">Nucleotide-binding</keyword>
<dbReference type="GO" id="GO:0000287">
    <property type="term" value="F:magnesium ion binding"/>
    <property type="evidence" value="ECO:0007669"/>
    <property type="project" value="UniProtKB-UniRule"/>
</dbReference>
<dbReference type="InterPro" id="IPR033720">
    <property type="entry name" value="EFTU_2"/>
</dbReference>
<dbReference type="Pfam" id="PF00009">
    <property type="entry name" value="GTP_EFTU"/>
    <property type="match status" value="1"/>
</dbReference>
<comment type="catalytic activity">
    <reaction evidence="12">
        <text>GTP + H2O = GDP + phosphate + H(+)</text>
        <dbReference type="Rhea" id="RHEA:19669"/>
        <dbReference type="ChEBI" id="CHEBI:15377"/>
        <dbReference type="ChEBI" id="CHEBI:15378"/>
        <dbReference type="ChEBI" id="CHEBI:37565"/>
        <dbReference type="ChEBI" id="CHEBI:43474"/>
        <dbReference type="ChEBI" id="CHEBI:58189"/>
        <dbReference type="EC" id="3.6.5.3"/>
    </reaction>
</comment>
<feature type="binding site" evidence="12">
    <location>
        <begin position="136"/>
        <end position="139"/>
    </location>
    <ligand>
        <name>GTP</name>
        <dbReference type="ChEBI" id="CHEBI:37565"/>
    </ligand>
</feature>
<keyword evidence="12" id="KW-0460">Magnesium</keyword>
<dbReference type="InterPro" id="IPR004161">
    <property type="entry name" value="EFTu-like_2"/>
</dbReference>
<dbReference type="GO" id="GO:0005525">
    <property type="term" value="F:GTP binding"/>
    <property type="evidence" value="ECO:0007669"/>
    <property type="project" value="UniProtKB-UniRule"/>
</dbReference>
<evidence type="ECO:0000256" key="11">
    <source>
        <dbReference type="ARBA" id="ARBA00064283"/>
    </source>
</evidence>
<evidence type="ECO:0000259" key="13">
    <source>
        <dbReference type="PROSITE" id="PS51722"/>
    </source>
</evidence>
<name>A0A5D0R8I6_9FLAO</name>
<feature type="binding site" evidence="12">
    <location>
        <begin position="81"/>
        <end position="85"/>
    </location>
    <ligand>
        <name>GTP</name>
        <dbReference type="ChEBI" id="CHEBI:37565"/>
    </ligand>
</feature>
<keyword evidence="6 12" id="KW-0648">Protein biosynthesis</keyword>
<feature type="binding site" evidence="12">
    <location>
        <begin position="19"/>
        <end position="26"/>
    </location>
    <ligand>
        <name>GTP</name>
        <dbReference type="ChEBI" id="CHEBI:37565"/>
    </ligand>
</feature>
<keyword evidence="12" id="KW-0479">Metal-binding</keyword>
<dbReference type="EMBL" id="VSKK01000002">
    <property type="protein sequence ID" value="TYB76894.1"/>
    <property type="molecule type" value="Genomic_DNA"/>
</dbReference>
<evidence type="ECO:0000256" key="7">
    <source>
        <dbReference type="ARBA" id="ARBA00023134"/>
    </source>
</evidence>
<evidence type="ECO:0000256" key="1">
    <source>
        <dbReference type="ARBA" id="ARBA00007249"/>
    </source>
</evidence>
<evidence type="ECO:0000313" key="14">
    <source>
        <dbReference type="EMBL" id="TYB76894.1"/>
    </source>
</evidence>